<feature type="domain" description="HTH lysR-type" evidence="1">
    <location>
        <begin position="1"/>
        <end position="60"/>
    </location>
</feature>
<name>A0A1T4V8P4_9GAMM</name>
<dbReference type="Proteomes" id="UP000190162">
    <property type="component" value="Unassembled WGS sequence"/>
</dbReference>
<reference evidence="3" key="1">
    <citation type="submission" date="2017-02" db="EMBL/GenBank/DDBJ databases">
        <authorList>
            <person name="Varghese N."/>
            <person name="Submissions S."/>
        </authorList>
    </citation>
    <scope>NUCLEOTIDE SEQUENCE [LARGE SCALE GENOMIC DNA]</scope>
    <source>
        <strain evidence="3">DSM 22720</strain>
    </source>
</reference>
<evidence type="ECO:0000313" key="2">
    <source>
        <dbReference type="EMBL" id="SKA60901.1"/>
    </source>
</evidence>
<evidence type="ECO:0000313" key="3">
    <source>
        <dbReference type="Proteomes" id="UP000190162"/>
    </source>
</evidence>
<evidence type="ECO:0000259" key="1">
    <source>
        <dbReference type="PROSITE" id="PS50931"/>
    </source>
</evidence>
<dbReference type="InterPro" id="IPR000847">
    <property type="entry name" value="LysR_HTH_N"/>
</dbReference>
<organism evidence="2 3">
    <name type="scientific">Enterovibrio nigricans DSM 22720</name>
    <dbReference type="NCBI Taxonomy" id="1121868"/>
    <lineage>
        <taxon>Bacteria</taxon>
        <taxon>Pseudomonadati</taxon>
        <taxon>Pseudomonadota</taxon>
        <taxon>Gammaproteobacteria</taxon>
        <taxon>Vibrionales</taxon>
        <taxon>Vibrionaceae</taxon>
        <taxon>Enterovibrio</taxon>
    </lineage>
</organism>
<dbReference type="InterPro" id="IPR036388">
    <property type="entry name" value="WH-like_DNA-bd_sf"/>
</dbReference>
<sequence>MHTIEQLTAFISVYEKGSYSAAAAALGKSRTTVREHVMAYEDTLGYSLFVIEGKKRFLLTVPTSFTFMPKWWKNRAGSCLITVRHCLTVIFTR</sequence>
<dbReference type="Gene3D" id="1.10.10.10">
    <property type="entry name" value="Winged helix-like DNA-binding domain superfamily/Winged helix DNA-binding domain"/>
    <property type="match status" value="1"/>
</dbReference>
<dbReference type="Pfam" id="PF00126">
    <property type="entry name" value="HTH_1"/>
    <property type="match status" value="1"/>
</dbReference>
<dbReference type="EMBL" id="FUXU01000052">
    <property type="protein sequence ID" value="SKA60901.1"/>
    <property type="molecule type" value="Genomic_DNA"/>
</dbReference>
<dbReference type="SUPFAM" id="SSF46785">
    <property type="entry name" value="Winged helix' DNA-binding domain"/>
    <property type="match status" value="1"/>
</dbReference>
<dbReference type="GO" id="GO:0003700">
    <property type="term" value="F:DNA-binding transcription factor activity"/>
    <property type="evidence" value="ECO:0007669"/>
    <property type="project" value="InterPro"/>
</dbReference>
<dbReference type="RefSeq" id="WP_244556633.1">
    <property type="nucleotide sequence ID" value="NZ_FUXU01000052.1"/>
</dbReference>
<gene>
    <name evidence="2" type="ORF">SAMN02745132_03391</name>
</gene>
<dbReference type="InterPro" id="IPR036390">
    <property type="entry name" value="WH_DNA-bd_sf"/>
</dbReference>
<accession>A0A1T4V8P4</accession>
<proteinExistence type="predicted"/>
<dbReference type="AlphaFoldDB" id="A0A1T4V8P4"/>
<protein>
    <submittedName>
        <fullName evidence="2">Regulatory helix-turn-helix protein, lysR family</fullName>
    </submittedName>
</protein>
<keyword evidence="3" id="KW-1185">Reference proteome</keyword>
<dbReference type="PROSITE" id="PS50931">
    <property type="entry name" value="HTH_LYSR"/>
    <property type="match status" value="1"/>
</dbReference>